<comment type="caution">
    <text evidence="3">The sequence shown here is derived from an EMBL/GenBank/DDBJ whole genome shotgun (WGS) entry which is preliminary data.</text>
</comment>
<evidence type="ECO:0000313" key="3">
    <source>
        <dbReference type="EMBL" id="GGE10050.1"/>
    </source>
</evidence>
<organism evidence="3 4">
    <name type="scientific">Marinithermofilum abyssi</name>
    <dbReference type="NCBI Taxonomy" id="1571185"/>
    <lineage>
        <taxon>Bacteria</taxon>
        <taxon>Bacillati</taxon>
        <taxon>Bacillota</taxon>
        <taxon>Bacilli</taxon>
        <taxon>Bacillales</taxon>
        <taxon>Thermoactinomycetaceae</taxon>
        <taxon>Marinithermofilum</taxon>
    </lineage>
</organism>
<dbReference type="Gene3D" id="3.30.420.10">
    <property type="entry name" value="Ribonuclease H-like superfamily/Ribonuclease H"/>
    <property type="match status" value="1"/>
</dbReference>
<reference evidence="3" key="1">
    <citation type="journal article" date="2014" name="Int. J. Syst. Evol. Microbiol.">
        <title>Complete genome sequence of Corynebacterium casei LMG S-19264T (=DSM 44701T), isolated from a smear-ripened cheese.</title>
        <authorList>
            <consortium name="US DOE Joint Genome Institute (JGI-PGF)"/>
            <person name="Walter F."/>
            <person name="Albersmeier A."/>
            <person name="Kalinowski J."/>
            <person name="Ruckert C."/>
        </authorList>
    </citation>
    <scope>NUCLEOTIDE SEQUENCE</scope>
    <source>
        <strain evidence="3">CGMCC 1.15179</strain>
    </source>
</reference>
<evidence type="ECO:0000256" key="1">
    <source>
        <dbReference type="SAM" id="MobiDB-lite"/>
    </source>
</evidence>
<dbReference type="GO" id="GO:0003676">
    <property type="term" value="F:nucleic acid binding"/>
    <property type="evidence" value="ECO:0007669"/>
    <property type="project" value="InterPro"/>
</dbReference>
<dbReference type="PANTHER" id="PTHR38462:SF1">
    <property type="entry name" value="YPRB RIBONUCLEASE H-LIKE DOMAIN-CONTAINING PROTEIN"/>
    <property type="match status" value="1"/>
</dbReference>
<dbReference type="EMBL" id="BMHQ01000003">
    <property type="protein sequence ID" value="GGE10050.1"/>
    <property type="molecule type" value="Genomic_DNA"/>
</dbReference>
<dbReference type="PANTHER" id="PTHR38462">
    <property type="entry name" value="EXONUCLEASE-LIKE PROTEIN"/>
    <property type="match status" value="1"/>
</dbReference>
<feature type="region of interest" description="Disordered" evidence="1">
    <location>
        <begin position="12"/>
        <end position="46"/>
    </location>
</feature>
<feature type="domain" description="YprB ribonuclease H-like" evidence="2">
    <location>
        <begin position="106"/>
        <end position="274"/>
    </location>
</feature>
<evidence type="ECO:0000313" key="4">
    <source>
        <dbReference type="Proteomes" id="UP000625210"/>
    </source>
</evidence>
<feature type="compositionally biased region" description="Polar residues" evidence="1">
    <location>
        <begin position="30"/>
        <end position="39"/>
    </location>
</feature>
<dbReference type="InterPro" id="IPR012337">
    <property type="entry name" value="RNaseH-like_sf"/>
</dbReference>
<dbReference type="Pfam" id="PF13482">
    <property type="entry name" value="RNase_H_2"/>
    <property type="match status" value="1"/>
</dbReference>
<dbReference type="AlphaFoldDB" id="A0A8J2VGK3"/>
<sequence>MFGGLAMRTLRDRLRMHHGSRSGKSPGESEAQNKGQIRDNSPLPPKGFAWRGEGEKRYLYRRQTFPLTHGRGKYVLGDLDSIAPFMWPKEKQERDAAATGKREELLFFDTETTGLGTGAGNLIFLIGAGYFHEDGFVLEHYLLPDASREVPMLRDFWLQAQSFSGIVTYNGKGFDWNQLKARFQMNRLPWTEHHLHCDLLYPVRRLWRTLLPSCRLQTVESACLGIERVDDVPGFLAPQMYVEYVHTRQPEPIEGVVRHNEQDVLTLVHLFTHLQQVLAGEIPMEHPEEKLAAGKWWLERGDLKRGTAWIQSVLGDADASIWVRRQAYSELTLWLKKRQSWEEAVGLWESWRREDRWNIQPYVELAKYYEHKALQVEKALVCTEEAIDLIRRRKRLVPSPQLETQLEELQYRAERLRRKREGRLF</sequence>
<accession>A0A8J2VGK3</accession>
<dbReference type="Proteomes" id="UP000625210">
    <property type="component" value="Unassembled WGS sequence"/>
</dbReference>
<proteinExistence type="predicted"/>
<gene>
    <name evidence="3" type="primary">yprB</name>
    <name evidence="3" type="ORF">GCM10011571_09200</name>
</gene>
<protein>
    <recommendedName>
        <fullName evidence="2">YprB ribonuclease H-like domain-containing protein</fullName>
    </recommendedName>
</protein>
<dbReference type="SUPFAM" id="SSF53098">
    <property type="entry name" value="Ribonuclease H-like"/>
    <property type="match status" value="1"/>
</dbReference>
<keyword evidence="4" id="KW-1185">Reference proteome</keyword>
<dbReference type="InterPro" id="IPR036397">
    <property type="entry name" value="RNaseH_sf"/>
</dbReference>
<reference evidence="3" key="2">
    <citation type="submission" date="2020-09" db="EMBL/GenBank/DDBJ databases">
        <authorList>
            <person name="Sun Q."/>
            <person name="Zhou Y."/>
        </authorList>
    </citation>
    <scope>NUCLEOTIDE SEQUENCE</scope>
    <source>
        <strain evidence="3">CGMCC 1.15179</strain>
    </source>
</reference>
<dbReference type="InterPro" id="IPR038720">
    <property type="entry name" value="YprB_RNase_H-like_dom"/>
</dbReference>
<evidence type="ECO:0000259" key="2">
    <source>
        <dbReference type="Pfam" id="PF13482"/>
    </source>
</evidence>
<name>A0A8J2VGK3_9BACL</name>